<feature type="compositionally biased region" description="Polar residues" evidence="3">
    <location>
        <begin position="99"/>
        <end position="109"/>
    </location>
</feature>
<dbReference type="EMBL" id="KN824282">
    <property type="protein sequence ID" value="KIM31488.1"/>
    <property type="molecule type" value="Genomic_DNA"/>
</dbReference>
<name>A0A0C2WZK7_SERVB</name>
<feature type="compositionally biased region" description="Basic residues" evidence="3">
    <location>
        <begin position="265"/>
        <end position="278"/>
    </location>
</feature>
<dbReference type="OrthoDB" id="207120at2759"/>
<dbReference type="PROSITE" id="PS50002">
    <property type="entry name" value="SH3"/>
    <property type="match status" value="1"/>
</dbReference>
<dbReference type="InterPro" id="IPR036028">
    <property type="entry name" value="SH3-like_dom_sf"/>
</dbReference>
<evidence type="ECO:0000256" key="2">
    <source>
        <dbReference type="PROSITE-ProRule" id="PRU00192"/>
    </source>
</evidence>
<evidence type="ECO:0000313" key="6">
    <source>
        <dbReference type="Proteomes" id="UP000054097"/>
    </source>
</evidence>
<feature type="domain" description="SH3" evidence="4">
    <location>
        <begin position="431"/>
        <end position="493"/>
    </location>
</feature>
<evidence type="ECO:0000256" key="1">
    <source>
        <dbReference type="ARBA" id="ARBA00022443"/>
    </source>
</evidence>
<feature type="compositionally biased region" description="Basic and acidic residues" evidence="3">
    <location>
        <begin position="37"/>
        <end position="47"/>
    </location>
</feature>
<keyword evidence="6" id="KW-1185">Reference proteome</keyword>
<feature type="compositionally biased region" description="Pro residues" evidence="3">
    <location>
        <begin position="224"/>
        <end position="234"/>
    </location>
</feature>
<accession>A0A0C2WZK7</accession>
<dbReference type="AlphaFoldDB" id="A0A0C2WZK7"/>
<protein>
    <recommendedName>
        <fullName evidence="4">SH3 domain-containing protein</fullName>
    </recommendedName>
</protein>
<dbReference type="CDD" id="cd00174">
    <property type="entry name" value="SH3"/>
    <property type="match status" value="1"/>
</dbReference>
<feature type="compositionally biased region" description="Polar residues" evidence="3">
    <location>
        <begin position="67"/>
        <end position="84"/>
    </location>
</feature>
<feature type="region of interest" description="Disordered" evidence="3">
    <location>
        <begin position="195"/>
        <end position="345"/>
    </location>
</feature>
<reference evidence="5 6" key="1">
    <citation type="submission" date="2014-04" db="EMBL/GenBank/DDBJ databases">
        <authorList>
            <consortium name="DOE Joint Genome Institute"/>
            <person name="Kuo A."/>
            <person name="Zuccaro A."/>
            <person name="Kohler A."/>
            <person name="Nagy L.G."/>
            <person name="Floudas D."/>
            <person name="Copeland A."/>
            <person name="Barry K.W."/>
            <person name="Cichocki N."/>
            <person name="Veneault-Fourrey C."/>
            <person name="LaButti K."/>
            <person name="Lindquist E.A."/>
            <person name="Lipzen A."/>
            <person name="Lundell T."/>
            <person name="Morin E."/>
            <person name="Murat C."/>
            <person name="Sun H."/>
            <person name="Tunlid A."/>
            <person name="Henrissat B."/>
            <person name="Grigoriev I.V."/>
            <person name="Hibbett D.S."/>
            <person name="Martin F."/>
            <person name="Nordberg H.P."/>
            <person name="Cantor M.N."/>
            <person name="Hua S.X."/>
        </authorList>
    </citation>
    <scope>NUCLEOTIDE SEQUENCE [LARGE SCALE GENOMIC DNA]</scope>
    <source>
        <strain evidence="5 6">MAFF 305830</strain>
    </source>
</reference>
<evidence type="ECO:0000313" key="5">
    <source>
        <dbReference type="EMBL" id="KIM31488.1"/>
    </source>
</evidence>
<sequence>MQHVNVQARIPPYGSAEYIYGSNLSLNTNGYNQSNENLRRHTGDDAGRPLPMRQQSRGLAPPHSESMMAQPSNTRPPSAYSDNSALPYLQNEPPPPLPTATSNRPQSSHFPRFVPPPSMPQPSSAPTTPGSLYPPAVDYHIQALAVVGAHPSTTPKREEPQPVFYPAMMRPQNSAQGRSSMPVEAVMARYGQALPDEGPRPAPVNYDQAPLTNSPRAMPARYDQPPPNEFPPAMPRYDQPVPNDIPPVAPIFPRSESNPAPRRPGSGHKKLSRQHTRRTQSDIPQARPQEDMQPAFLPPPQQRQSPVVEEKKRPTSLLRKLTKKRPESMPPIKGKAEAKAAPQVPQMEPMPRMEILPDVLFHVRATQDYEMQTYEELSFSLGSIIAVTAAPESGRWSGYVVDSTGRRDEGIFYRTFVSLLQRVDSSRARGNILFLAEAVYSYRAGREDEFDFSAGDTIAVYATPQGPFWFGVNERSLASPRPKLFPWKLVAPK</sequence>
<evidence type="ECO:0000256" key="3">
    <source>
        <dbReference type="SAM" id="MobiDB-lite"/>
    </source>
</evidence>
<dbReference type="Proteomes" id="UP000054097">
    <property type="component" value="Unassembled WGS sequence"/>
</dbReference>
<dbReference type="Gene3D" id="2.30.30.40">
    <property type="entry name" value="SH3 Domains"/>
    <property type="match status" value="2"/>
</dbReference>
<dbReference type="SUPFAM" id="SSF50044">
    <property type="entry name" value="SH3-domain"/>
    <property type="match status" value="2"/>
</dbReference>
<organism evidence="5 6">
    <name type="scientific">Serendipita vermifera MAFF 305830</name>
    <dbReference type="NCBI Taxonomy" id="933852"/>
    <lineage>
        <taxon>Eukaryota</taxon>
        <taxon>Fungi</taxon>
        <taxon>Dikarya</taxon>
        <taxon>Basidiomycota</taxon>
        <taxon>Agaricomycotina</taxon>
        <taxon>Agaricomycetes</taxon>
        <taxon>Sebacinales</taxon>
        <taxon>Serendipitaceae</taxon>
        <taxon>Serendipita</taxon>
    </lineage>
</organism>
<proteinExistence type="predicted"/>
<feature type="region of interest" description="Disordered" evidence="3">
    <location>
        <begin position="30"/>
        <end position="134"/>
    </location>
</feature>
<keyword evidence="1 2" id="KW-0728">SH3 domain</keyword>
<dbReference type="HOGENOM" id="CLU_553383_0_0_1"/>
<dbReference type="InterPro" id="IPR001452">
    <property type="entry name" value="SH3_domain"/>
</dbReference>
<gene>
    <name evidence="5" type="ORF">M408DRAFT_327681</name>
</gene>
<dbReference type="STRING" id="933852.A0A0C2WZK7"/>
<reference evidence="6" key="2">
    <citation type="submission" date="2015-01" db="EMBL/GenBank/DDBJ databases">
        <title>Evolutionary Origins and Diversification of the Mycorrhizal Mutualists.</title>
        <authorList>
            <consortium name="DOE Joint Genome Institute"/>
            <consortium name="Mycorrhizal Genomics Consortium"/>
            <person name="Kohler A."/>
            <person name="Kuo A."/>
            <person name="Nagy L.G."/>
            <person name="Floudas D."/>
            <person name="Copeland A."/>
            <person name="Barry K.W."/>
            <person name="Cichocki N."/>
            <person name="Veneault-Fourrey C."/>
            <person name="LaButti K."/>
            <person name="Lindquist E.A."/>
            <person name="Lipzen A."/>
            <person name="Lundell T."/>
            <person name="Morin E."/>
            <person name="Murat C."/>
            <person name="Riley R."/>
            <person name="Ohm R."/>
            <person name="Sun H."/>
            <person name="Tunlid A."/>
            <person name="Henrissat B."/>
            <person name="Grigoriev I.V."/>
            <person name="Hibbett D.S."/>
            <person name="Martin F."/>
        </authorList>
    </citation>
    <scope>NUCLEOTIDE SEQUENCE [LARGE SCALE GENOMIC DNA]</scope>
    <source>
        <strain evidence="6">MAFF 305830</strain>
    </source>
</reference>
<evidence type="ECO:0000259" key="4">
    <source>
        <dbReference type="PROSITE" id="PS50002"/>
    </source>
</evidence>